<name>A0A818BLR6_9BILA</name>
<sequence>MILLINKADCIHSGSIEYDQTILTLKILFFYHYDDDDLINNDEQSIISDKNENLEIECDDNNDLNDEYQKKEQHSNKILKRICFFLICFKSGYLILYDAYRTTSLDNNQKDINIDILTNR</sequence>
<dbReference type="Proteomes" id="UP000663851">
    <property type="component" value="Unassembled WGS sequence"/>
</dbReference>
<dbReference type="AlphaFoldDB" id="A0A818BLR6"/>
<gene>
    <name evidence="2" type="ORF">HFQ381_LOCUS33287</name>
    <name evidence="1" type="ORF">LUA448_LOCUS19172</name>
</gene>
<comment type="caution">
    <text evidence="1">The sequence shown here is derived from an EMBL/GenBank/DDBJ whole genome shotgun (WGS) entry which is preliminary data.</text>
</comment>
<dbReference type="Proteomes" id="UP000663833">
    <property type="component" value="Unassembled WGS sequence"/>
</dbReference>
<evidence type="ECO:0000313" key="2">
    <source>
        <dbReference type="EMBL" id="CAF4596195.1"/>
    </source>
</evidence>
<accession>A0A818BLR6</accession>
<evidence type="ECO:0000313" key="1">
    <source>
        <dbReference type="EMBL" id="CAF3418184.1"/>
    </source>
</evidence>
<evidence type="ECO:0000313" key="3">
    <source>
        <dbReference type="Proteomes" id="UP000663833"/>
    </source>
</evidence>
<dbReference type="EMBL" id="CAJNYD010002426">
    <property type="protein sequence ID" value="CAF3418184.1"/>
    <property type="molecule type" value="Genomic_DNA"/>
</dbReference>
<protein>
    <submittedName>
        <fullName evidence="1">Uncharacterized protein</fullName>
    </submittedName>
</protein>
<proteinExistence type="predicted"/>
<dbReference type="EMBL" id="CAJOBO010010009">
    <property type="protein sequence ID" value="CAF4596195.1"/>
    <property type="molecule type" value="Genomic_DNA"/>
</dbReference>
<organism evidence="1 3">
    <name type="scientific">Rotaria socialis</name>
    <dbReference type="NCBI Taxonomy" id="392032"/>
    <lineage>
        <taxon>Eukaryota</taxon>
        <taxon>Metazoa</taxon>
        <taxon>Spiralia</taxon>
        <taxon>Gnathifera</taxon>
        <taxon>Rotifera</taxon>
        <taxon>Eurotatoria</taxon>
        <taxon>Bdelloidea</taxon>
        <taxon>Philodinida</taxon>
        <taxon>Philodinidae</taxon>
        <taxon>Rotaria</taxon>
    </lineage>
</organism>
<reference evidence="1" key="1">
    <citation type="submission" date="2021-02" db="EMBL/GenBank/DDBJ databases">
        <authorList>
            <person name="Nowell W R."/>
        </authorList>
    </citation>
    <scope>NUCLEOTIDE SEQUENCE</scope>
</reference>